<comment type="catalytic activity">
    <reaction evidence="10">
        <text>4-CDP-2-C-methyl-D-erythritol + ATP = 4-CDP-2-C-methyl-D-erythritol 2-phosphate + ADP + H(+)</text>
        <dbReference type="Rhea" id="RHEA:18437"/>
        <dbReference type="ChEBI" id="CHEBI:15378"/>
        <dbReference type="ChEBI" id="CHEBI:30616"/>
        <dbReference type="ChEBI" id="CHEBI:57823"/>
        <dbReference type="ChEBI" id="CHEBI:57919"/>
        <dbReference type="ChEBI" id="CHEBI:456216"/>
        <dbReference type="EC" id="2.7.1.148"/>
    </reaction>
</comment>
<dbReference type="Pfam" id="PF08544">
    <property type="entry name" value="GHMP_kinases_C"/>
    <property type="match status" value="1"/>
</dbReference>
<feature type="active site" evidence="10">
    <location>
        <position position="20"/>
    </location>
</feature>
<evidence type="ECO:0000313" key="14">
    <source>
        <dbReference type="Proteomes" id="UP000198305"/>
    </source>
</evidence>
<dbReference type="InterPro" id="IPR036554">
    <property type="entry name" value="GHMP_kinase_C_sf"/>
</dbReference>
<keyword evidence="8 10" id="KW-0414">Isoprene biosynthesis</keyword>
<comment type="similarity">
    <text evidence="1 10">Belongs to the GHMP kinase family. IspE subfamily.</text>
</comment>
<evidence type="ECO:0000259" key="12">
    <source>
        <dbReference type="Pfam" id="PF08544"/>
    </source>
</evidence>
<evidence type="ECO:0000256" key="5">
    <source>
        <dbReference type="ARBA" id="ARBA00022741"/>
    </source>
</evidence>
<organism evidence="13 14">
    <name type="scientific">Methylobacillus rhizosphaerae</name>
    <dbReference type="NCBI Taxonomy" id="551994"/>
    <lineage>
        <taxon>Bacteria</taxon>
        <taxon>Pseudomonadati</taxon>
        <taxon>Pseudomonadota</taxon>
        <taxon>Betaproteobacteria</taxon>
        <taxon>Nitrosomonadales</taxon>
        <taxon>Methylophilaceae</taxon>
        <taxon>Methylobacillus</taxon>
    </lineage>
</organism>
<evidence type="ECO:0000256" key="2">
    <source>
        <dbReference type="ARBA" id="ARBA00012052"/>
    </source>
</evidence>
<dbReference type="Gene3D" id="3.30.70.890">
    <property type="entry name" value="GHMP kinase, C-terminal domain"/>
    <property type="match status" value="1"/>
</dbReference>
<dbReference type="EMBL" id="FZOA01000007">
    <property type="protein sequence ID" value="SNR93342.1"/>
    <property type="molecule type" value="Genomic_DNA"/>
</dbReference>
<accession>A0A239AD89</accession>
<dbReference type="HAMAP" id="MF_00061">
    <property type="entry name" value="IspE"/>
    <property type="match status" value="1"/>
</dbReference>
<evidence type="ECO:0000256" key="1">
    <source>
        <dbReference type="ARBA" id="ARBA00009684"/>
    </source>
</evidence>
<dbReference type="AlphaFoldDB" id="A0A239AD89"/>
<dbReference type="Gene3D" id="3.30.230.10">
    <property type="match status" value="1"/>
</dbReference>
<dbReference type="SUPFAM" id="SSF54211">
    <property type="entry name" value="Ribosomal protein S5 domain 2-like"/>
    <property type="match status" value="1"/>
</dbReference>
<keyword evidence="4 10" id="KW-0808">Transferase</keyword>
<reference evidence="14" key="1">
    <citation type="submission" date="2017-06" db="EMBL/GenBank/DDBJ databases">
        <authorList>
            <person name="Varghese N."/>
            <person name="Submissions S."/>
        </authorList>
    </citation>
    <scope>NUCLEOTIDE SEQUENCE [LARGE SCALE GENOMIC DNA]</scope>
    <source>
        <strain evidence="14">Ca-68</strain>
    </source>
</reference>
<comment type="function">
    <text evidence="10">Catalyzes the phosphorylation of the position 2 hydroxy group of 4-diphosphocytidyl-2C-methyl-D-erythritol.</text>
</comment>
<feature type="domain" description="GHMP kinase N-terminal" evidence="11">
    <location>
        <begin position="76"/>
        <end position="153"/>
    </location>
</feature>
<name>A0A239AD89_9PROT</name>
<evidence type="ECO:0000256" key="4">
    <source>
        <dbReference type="ARBA" id="ARBA00022679"/>
    </source>
</evidence>
<evidence type="ECO:0000256" key="3">
    <source>
        <dbReference type="ARBA" id="ARBA00017473"/>
    </source>
</evidence>
<dbReference type="InterPro" id="IPR013750">
    <property type="entry name" value="GHMP_kinase_C_dom"/>
</dbReference>
<dbReference type="NCBIfam" id="TIGR00154">
    <property type="entry name" value="ispE"/>
    <property type="match status" value="1"/>
</dbReference>
<sequence length="297" mass="32785">MADTVNATMHDFQPFPAPAKINLFLHITGRRPDGYHLMQSVFRLLDFGDTVHIRPRHDGAICRTEPIPGVAEIDDLCIRAATLLQQHTNSKMGADIHVSKHTPMGGGLGGGSSDAATVLLALNHLWQLGLKREELIALGLQLGADVPFFIFGQNAWVEGIGEKLQPIQLPHTCYLVITPRVHISTAEIFSSKELTRDTKPTTMATFLTGMVQNDLETVVRQQYPEVAKTLIWLSQFSKARMSGSGASVFAEFENQEQAEAVLARVKQTRELQQYADCEVSGFCAHGLNRHPLYTLAD</sequence>
<evidence type="ECO:0000256" key="6">
    <source>
        <dbReference type="ARBA" id="ARBA00022777"/>
    </source>
</evidence>
<feature type="binding site" evidence="10">
    <location>
        <begin position="103"/>
        <end position="113"/>
    </location>
    <ligand>
        <name>ATP</name>
        <dbReference type="ChEBI" id="CHEBI:30616"/>
    </ligand>
</feature>
<dbReference type="Proteomes" id="UP000198305">
    <property type="component" value="Unassembled WGS sequence"/>
</dbReference>
<dbReference type="InterPro" id="IPR004424">
    <property type="entry name" value="IspE"/>
</dbReference>
<dbReference type="Pfam" id="PF00288">
    <property type="entry name" value="GHMP_kinases_N"/>
    <property type="match status" value="1"/>
</dbReference>
<protein>
    <recommendedName>
        <fullName evidence="3 10">4-diphosphocytidyl-2-C-methyl-D-erythritol kinase</fullName>
        <shortName evidence="10">CMK</shortName>
        <ecNumber evidence="2 10">2.7.1.148</ecNumber>
    </recommendedName>
    <alternativeName>
        <fullName evidence="9 10">4-(cytidine-5'-diphospho)-2-C-methyl-D-erythritol kinase</fullName>
    </alternativeName>
</protein>
<dbReference type="GO" id="GO:0050515">
    <property type="term" value="F:4-(cytidine 5'-diphospho)-2-C-methyl-D-erythritol kinase activity"/>
    <property type="evidence" value="ECO:0007669"/>
    <property type="project" value="UniProtKB-UniRule"/>
</dbReference>
<dbReference type="EC" id="2.7.1.148" evidence="2 10"/>
<dbReference type="SUPFAM" id="SSF55060">
    <property type="entry name" value="GHMP Kinase, C-terminal domain"/>
    <property type="match status" value="1"/>
</dbReference>
<dbReference type="PIRSF" id="PIRSF010376">
    <property type="entry name" value="IspE"/>
    <property type="match status" value="1"/>
</dbReference>
<evidence type="ECO:0000256" key="8">
    <source>
        <dbReference type="ARBA" id="ARBA00023229"/>
    </source>
</evidence>
<dbReference type="InterPro" id="IPR006204">
    <property type="entry name" value="GHMP_kinase_N_dom"/>
</dbReference>
<dbReference type="GO" id="GO:0019288">
    <property type="term" value="P:isopentenyl diphosphate biosynthetic process, methylerythritol 4-phosphate pathway"/>
    <property type="evidence" value="ECO:0007669"/>
    <property type="project" value="UniProtKB-UniRule"/>
</dbReference>
<evidence type="ECO:0000256" key="10">
    <source>
        <dbReference type="HAMAP-Rule" id="MF_00061"/>
    </source>
</evidence>
<feature type="domain" description="GHMP kinase C-terminal" evidence="12">
    <location>
        <begin position="213"/>
        <end position="267"/>
    </location>
</feature>
<evidence type="ECO:0000256" key="7">
    <source>
        <dbReference type="ARBA" id="ARBA00022840"/>
    </source>
</evidence>
<dbReference type="InterPro" id="IPR014721">
    <property type="entry name" value="Ribsml_uS5_D2-typ_fold_subgr"/>
</dbReference>
<dbReference type="PANTHER" id="PTHR43527:SF2">
    <property type="entry name" value="4-DIPHOSPHOCYTIDYL-2-C-METHYL-D-ERYTHRITOL KINASE, CHLOROPLASTIC"/>
    <property type="match status" value="1"/>
</dbReference>
<keyword evidence="7 10" id="KW-0067">ATP-binding</keyword>
<dbReference type="UniPathway" id="UPA00056">
    <property type="reaction ID" value="UER00094"/>
</dbReference>
<keyword evidence="14" id="KW-1185">Reference proteome</keyword>
<dbReference type="GO" id="GO:0016114">
    <property type="term" value="P:terpenoid biosynthetic process"/>
    <property type="evidence" value="ECO:0007669"/>
    <property type="project" value="UniProtKB-UniRule"/>
</dbReference>
<dbReference type="GO" id="GO:0005524">
    <property type="term" value="F:ATP binding"/>
    <property type="evidence" value="ECO:0007669"/>
    <property type="project" value="UniProtKB-UniRule"/>
</dbReference>
<evidence type="ECO:0000256" key="9">
    <source>
        <dbReference type="ARBA" id="ARBA00032554"/>
    </source>
</evidence>
<evidence type="ECO:0000313" key="13">
    <source>
        <dbReference type="EMBL" id="SNR93342.1"/>
    </source>
</evidence>
<feature type="active site" evidence="10">
    <location>
        <position position="145"/>
    </location>
</feature>
<keyword evidence="5 10" id="KW-0547">Nucleotide-binding</keyword>
<proteinExistence type="inferred from homology"/>
<dbReference type="InterPro" id="IPR020568">
    <property type="entry name" value="Ribosomal_Su5_D2-typ_SF"/>
</dbReference>
<comment type="pathway">
    <text evidence="10">Isoprenoid biosynthesis; isopentenyl diphosphate biosynthesis via DXP pathway; isopentenyl diphosphate from 1-deoxy-D-xylulose 5-phosphate: step 3/6.</text>
</comment>
<keyword evidence="6 10" id="KW-0418">Kinase</keyword>
<dbReference type="PANTHER" id="PTHR43527">
    <property type="entry name" value="4-DIPHOSPHOCYTIDYL-2-C-METHYL-D-ERYTHRITOL KINASE, CHLOROPLASTIC"/>
    <property type="match status" value="1"/>
</dbReference>
<gene>
    <name evidence="10" type="primary">ispE</name>
    <name evidence="13" type="ORF">SAMN05192560_1823</name>
</gene>
<evidence type="ECO:0000259" key="11">
    <source>
        <dbReference type="Pfam" id="PF00288"/>
    </source>
</evidence>